<reference evidence="2 3" key="1">
    <citation type="submission" date="2015-09" db="EMBL/GenBank/DDBJ databases">
        <authorList>
            <person name="Xu Y."/>
            <person name="Nagy A."/>
            <person name="Liu N.T."/>
            <person name="Nou X."/>
        </authorList>
    </citation>
    <scope>NUCLEOTIDE SEQUENCE [LARGE SCALE GENOMIC DNA]</scope>
    <source>
        <strain evidence="2 3">FC1138</strain>
    </source>
</reference>
<dbReference type="KEGG" id="rin:ACS15_3089"/>
<organism evidence="2 3">
    <name type="scientific">Ralstonia insidiosa</name>
    <dbReference type="NCBI Taxonomy" id="190721"/>
    <lineage>
        <taxon>Bacteria</taxon>
        <taxon>Pseudomonadati</taxon>
        <taxon>Pseudomonadota</taxon>
        <taxon>Betaproteobacteria</taxon>
        <taxon>Burkholderiales</taxon>
        <taxon>Burkholderiaceae</taxon>
        <taxon>Ralstonia</taxon>
    </lineage>
</organism>
<feature type="region of interest" description="Disordered" evidence="1">
    <location>
        <begin position="1"/>
        <end position="43"/>
    </location>
</feature>
<accession>A0AAC9BFT6</accession>
<evidence type="ECO:0000313" key="2">
    <source>
        <dbReference type="EMBL" id="ANH73366.1"/>
    </source>
</evidence>
<protein>
    <submittedName>
        <fullName evidence="2">Uncharacterized protein</fullName>
    </submittedName>
</protein>
<feature type="compositionally biased region" description="Polar residues" evidence="1">
    <location>
        <begin position="1"/>
        <end position="18"/>
    </location>
</feature>
<dbReference type="AlphaFoldDB" id="A0AAC9BFT6"/>
<evidence type="ECO:0000313" key="3">
    <source>
        <dbReference type="Proteomes" id="UP000077927"/>
    </source>
</evidence>
<proteinExistence type="predicted"/>
<dbReference type="EMBL" id="CP012605">
    <property type="protein sequence ID" value="ANH73366.1"/>
    <property type="molecule type" value="Genomic_DNA"/>
</dbReference>
<evidence type="ECO:0000256" key="1">
    <source>
        <dbReference type="SAM" id="MobiDB-lite"/>
    </source>
</evidence>
<dbReference type="Proteomes" id="UP000077927">
    <property type="component" value="Chromosome 1"/>
</dbReference>
<sequence length="43" mass="4804">MSVSHTQADQSLPTNATIGNVKYDNPLRRGQSSARFVSRYPRP</sequence>
<name>A0AAC9BFT6_9RALS</name>
<gene>
    <name evidence="2" type="ORF">ACS15_3089</name>
</gene>